<feature type="domain" description="HTH lysR-type" evidence="5">
    <location>
        <begin position="1"/>
        <end position="58"/>
    </location>
</feature>
<accession>A0ABV8TV62</accession>
<comment type="caution">
    <text evidence="6">The sequence shown here is derived from an EMBL/GenBank/DDBJ whole genome shotgun (WGS) entry which is preliminary data.</text>
</comment>
<reference evidence="7" key="1">
    <citation type="journal article" date="2019" name="Int. J. Syst. Evol. Microbiol.">
        <title>The Global Catalogue of Microorganisms (GCM) 10K type strain sequencing project: providing services to taxonomists for standard genome sequencing and annotation.</title>
        <authorList>
            <consortium name="The Broad Institute Genomics Platform"/>
            <consortium name="The Broad Institute Genome Sequencing Center for Infectious Disease"/>
            <person name="Wu L."/>
            <person name="Ma J."/>
        </authorList>
    </citation>
    <scope>NUCLEOTIDE SEQUENCE [LARGE SCALE GENOMIC DNA]</scope>
    <source>
        <strain evidence="7">IBRC-M 10908</strain>
    </source>
</reference>
<dbReference type="Proteomes" id="UP001595823">
    <property type="component" value="Unassembled WGS sequence"/>
</dbReference>
<dbReference type="InterPro" id="IPR000847">
    <property type="entry name" value="LysR_HTH_N"/>
</dbReference>
<dbReference type="Gene3D" id="3.40.190.290">
    <property type="match status" value="1"/>
</dbReference>
<dbReference type="InterPro" id="IPR036390">
    <property type="entry name" value="WH_DNA-bd_sf"/>
</dbReference>
<dbReference type="InterPro" id="IPR036388">
    <property type="entry name" value="WH-like_DNA-bd_sf"/>
</dbReference>
<dbReference type="Gene3D" id="1.10.10.10">
    <property type="entry name" value="Winged helix-like DNA-binding domain superfamily/Winged helix DNA-binding domain"/>
    <property type="match status" value="1"/>
</dbReference>
<sequence length="310" mass="33052">MRPHQLKAFITVAQTRHFTRAAEQLGMSQPSLSKQIQALEAELGASLFTRQGGQVHLTDIGATLLPHAKRIVSAADDALSDVNNHLALAKGRLRVGATPTICSWLIPPLLALYHESWPGIQISLTETGSSDLTEHLVRGDVEIALTAHPHHHQAAAGIDSQPLLHETLVIAHTADHPPLTAQACIGLGQLTDQPFVLPGAGYDLRTLTLEACQKSGFTPQIAVDGGHTDTIVDLVATGVGVALLPAMTATQDPRIRTTPLAPPGAVRTIALERAADTPTTKAARAFEETLQKYLTRRHAYGKIPSGLHLV</sequence>
<gene>
    <name evidence="6" type="ORF">ACFPET_03640</name>
</gene>
<evidence type="ECO:0000256" key="2">
    <source>
        <dbReference type="ARBA" id="ARBA00023015"/>
    </source>
</evidence>
<keyword evidence="3" id="KW-0238">DNA-binding</keyword>
<evidence type="ECO:0000256" key="1">
    <source>
        <dbReference type="ARBA" id="ARBA00009437"/>
    </source>
</evidence>
<dbReference type="PRINTS" id="PR00039">
    <property type="entry name" value="HTHLYSR"/>
</dbReference>
<evidence type="ECO:0000256" key="4">
    <source>
        <dbReference type="ARBA" id="ARBA00023163"/>
    </source>
</evidence>
<protein>
    <submittedName>
        <fullName evidence="6">LysR family transcriptional regulator</fullName>
    </submittedName>
</protein>
<dbReference type="EMBL" id="JBHSDK010000003">
    <property type="protein sequence ID" value="MFC4334286.1"/>
    <property type="molecule type" value="Genomic_DNA"/>
</dbReference>
<proteinExistence type="inferred from homology"/>
<dbReference type="PANTHER" id="PTHR30346">
    <property type="entry name" value="TRANSCRIPTIONAL DUAL REGULATOR HCAR-RELATED"/>
    <property type="match status" value="1"/>
</dbReference>
<dbReference type="RefSeq" id="WP_380618018.1">
    <property type="nucleotide sequence ID" value="NZ_JBHSDK010000003.1"/>
</dbReference>
<name>A0ABV8TV62_9ACTN</name>
<comment type="similarity">
    <text evidence="1">Belongs to the LysR transcriptional regulatory family.</text>
</comment>
<keyword evidence="7" id="KW-1185">Reference proteome</keyword>
<dbReference type="SUPFAM" id="SSF46785">
    <property type="entry name" value="Winged helix' DNA-binding domain"/>
    <property type="match status" value="1"/>
</dbReference>
<evidence type="ECO:0000313" key="6">
    <source>
        <dbReference type="EMBL" id="MFC4334286.1"/>
    </source>
</evidence>
<organism evidence="6 7">
    <name type="scientific">Salininema proteolyticum</name>
    <dbReference type="NCBI Taxonomy" id="1607685"/>
    <lineage>
        <taxon>Bacteria</taxon>
        <taxon>Bacillati</taxon>
        <taxon>Actinomycetota</taxon>
        <taxon>Actinomycetes</taxon>
        <taxon>Glycomycetales</taxon>
        <taxon>Glycomycetaceae</taxon>
        <taxon>Salininema</taxon>
    </lineage>
</organism>
<evidence type="ECO:0000259" key="5">
    <source>
        <dbReference type="PROSITE" id="PS50931"/>
    </source>
</evidence>
<dbReference type="Pfam" id="PF00126">
    <property type="entry name" value="HTH_1"/>
    <property type="match status" value="1"/>
</dbReference>
<keyword evidence="4" id="KW-0804">Transcription</keyword>
<evidence type="ECO:0000256" key="3">
    <source>
        <dbReference type="ARBA" id="ARBA00023125"/>
    </source>
</evidence>
<keyword evidence="2" id="KW-0805">Transcription regulation</keyword>
<dbReference type="Pfam" id="PF03466">
    <property type="entry name" value="LysR_substrate"/>
    <property type="match status" value="1"/>
</dbReference>
<dbReference type="SUPFAM" id="SSF53850">
    <property type="entry name" value="Periplasmic binding protein-like II"/>
    <property type="match status" value="1"/>
</dbReference>
<dbReference type="PROSITE" id="PS50931">
    <property type="entry name" value="HTH_LYSR"/>
    <property type="match status" value="1"/>
</dbReference>
<dbReference type="CDD" id="cd05466">
    <property type="entry name" value="PBP2_LTTR_substrate"/>
    <property type="match status" value="1"/>
</dbReference>
<evidence type="ECO:0000313" key="7">
    <source>
        <dbReference type="Proteomes" id="UP001595823"/>
    </source>
</evidence>
<dbReference type="InterPro" id="IPR005119">
    <property type="entry name" value="LysR_subst-bd"/>
</dbReference>
<dbReference type="PANTHER" id="PTHR30346:SF29">
    <property type="entry name" value="LYSR SUBSTRATE-BINDING"/>
    <property type="match status" value="1"/>
</dbReference>